<dbReference type="RefSeq" id="WP_213595170.1">
    <property type="nucleotide sequence ID" value="NZ_BOSM01000014.1"/>
</dbReference>
<keyword evidence="2" id="KW-1185">Reference proteome</keyword>
<sequence length="305" mass="35349">MEVINRISFFIDYSYSKQIESFFNEFGITVISPEKGSRTTDIRYLVPITFKPTEDMTDKIRIIYNKLINLFPITGIGEAIFFNCDNDDYNKAPFFAVNSTGNSASANLLDTKTPMIKETFCNACGLKLKSLESNLVIDTSKLRKKYMINVDSMFWVISEEMARLMSEWKITGYQLKEVIHHGKAENYVPAYQLIINNNMPPLSQKSKNYHFVSEPEEKCDVCGIKGKVNYPYLYETSDIKTCTNDLYLLNELVSNGSYVYRPLLISQRFRKLLIEQGITRDVRSIFDSNYGSKDWYMTPVFLDHY</sequence>
<organism evidence="1 2">
    <name type="scientific">Paenibacillus woosongensis</name>
    <dbReference type="NCBI Taxonomy" id="307580"/>
    <lineage>
        <taxon>Bacteria</taxon>
        <taxon>Bacillati</taxon>
        <taxon>Bacillota</taxon>
        <taxon>Bacilli</taxon>
        <taxon>Bacillales</taxon>
        <taxon>Paenibacillaceae</taxon>
        <taxon>Paenibacillus</taxon>
    </lineage>
</organism>
<name>A0ABQ4MYU8_9BACL</name>
<dbReference type="EMBL" id="BOSM01000014">
    <property type="protein sequence ID" value="GIP61098.1"/>
    <property type="molecule type" value="Genomic_DNA"/>
</dbReference>
<dbReference type="Proteomes" id="UP000681290">
    <property type="component" value="Unassembled WGS sequence"/>
</dbReference>
<proteinExistence type="predicted"/>
<evidence type="ECO:0000313" key="1">
    <source>
        <dbReference type="EMBL" id="GIP61098.1"/>
    </source>
</evidence>
<accession>A0ABQ4MYU8</accession>
<reference evidence="1 2" key="1">
    <citation type="submission" date="2021-03" db="EMBL/GenBank/DDBJ databases">
        <title>Antimicrobial resistance genes in bacteria isolated from Japanese honey, and their potential for conferring macrolide and lincosamide resistance in the American foulbrood pathogen Paenibacillus larvae.</title>
        <authorList>
            <person name="Okamoto M."/>
            <person name="Kumagai M."/>
            <person name="Kanamori H."/>
            <person name="Takamatsu D."/>
        </authorList>
    </citation>
    <scope>NUCLEOTIDE SEQUENCE [LARGE SCALE GENOMIC DNA]</scope>
    <source>
        <strain evidence="1 2">J15TS10</strain>
    </source>
</reference>
<comment type="caution">
    <text evidence="1">The sequence shown here is derived from an EMBL/GenBank/DDBJ whole genome shotgun (WGS) entry which is preliminary data.</text>
</comment>
<protein>
    <submittedName>
        <fullName evidence="1">Uncharacterized protein</fullName>
    </submittedName>
</protein>
<gene>
    <name evidence="1" type="ORF">J15TS10_49120</name>
</gene>
<evidence type="ECO:0000313" key="2">
    <source>
        <dbReference type="Proteomes" id="UP000681290"/>
    </source>
</evidence>